<evidence type="ECO:0000313" key="3">
    <source>
        <dbReference type="Proteomes" id="UP001174936"/>
    </source>
</evidence>
<feature type="compositionally biased region" description="Low complexity" evidence="1">
    <location>
        <begin position="465"/>
        <end position="474"/>
    </location>
</feature>
<name>A0AA40CMJ7_9PEZI</name>
<accession>A0AA40CMJ7</accession>
<feature type="compositionally biased region" description="Acidic residues" evidence="1">
    <location>
        <begin position="359"/>
        <end position="380"/>
    </location>
</feature>
<keyword evidence="3" id="KW-1185">Reference proteome</keyword>
<dbReference type="Proteomes" id="UP001174936">
    <property type="component" value="Unassembled WGS sequence"/>
</dbReference>
<feature type="region of interest" description="Disordered" evidence="1">
    <location>
        <begin position="444"/>
        <end position="488"/>
    </location>
</feature>
<sequence>MEAVGAIAAFLAAAEIATQCLRLAKVLRSVRDDKYDQLYWRMELQKTRTVEWAKLLQAANFTPPPSQEQRFMNLLHGLATRFRELEAVLKKLSPQGASERRMSIRMAVITRRLMFEYGVFEEMSDKLKTIETMNDNLEILARVHRVIVPVYALEHSAVVKGVVTVQEGIDQEKHLSAPDVSTHDHAAGSSAPVEVEPEPLPFYSTFQTGTKTLEKLLKVCPNEVPVESAGKLLSRFNLWGSSVFEDKDSLFDAELDLGSLWSTPAGQRQKGLGIYVMKTLVDIIIAERKSGHSCLSTADADELISPVFILDKLVLGQPEGSKILPELQSIRSQLLIVLVADEVMDLARQRFEELYPSWNDDESGAESDGEEVQAEDDIEDANPMTGWEDRVAVDEAPPIPSSLIEIEASIDCLYATLSSISRCRQSHLLDLEAQRSRSAQAAATLAEADSDPVSNTTVFGTPIRTSSTLSNSSSYFHTDTPSTTPSASINMDQHRELVRRNLALVKDLRAIFEAEERFDQQTASKTGKRKEKPTPTIRVFSPCLTKEVHRLEKYYKNLLQPNYAAVPKPEEVQAALAQNNAGLRMVKYMMEGSSALGPKKTAMSGKTSVDVIQTAEEQIESMLKEFVPNSFQGLRTMVEG</sequence>
<feature type="region of interest" description="Disordered" evidence="1">
    <location>
        <begin position="357"/>
        <end position="382"/>
    </location>
</feature>
<gene>
    <name evidence="2" type="ORF">B0T16DRAFT_197272</name>
</gene>
<dbReference type="AlphaFoldDB" id="A0AA40CMJ7"/>
<proteinExistence type="predicted"/>
<organism evidence="2 3">
    <name type="scientific">Cercophora newfieldiana</name>
    <dbReference type="NCBI Taxonomy" id="92897"/>
    <lineage>
        <taxon>Eukaryota</taxon>
        <taxon>Fungi</taxon>
        <taxon>Dikarya</taxon>
        <taxon>Ascomycota</taxon>
        <taxon>Pezizomycotina</taxon>
        <taxon>Sordariomycetes</taxon>
        <taxon>Sordariomycetidae</taxon>
        <taxon>Sordariales</taxon>
        <taxon>Lasiosphaeriaceae</taxon>
        <taxon>Cercophora</taxon>
    </lineage>
</organism>
<evidence type="ECO:0000313" key="2">
    <source>
        <dbReference type="EMBL" id="KAK0644481.1"/>
    </source>
</evidence>
<feature type="compositionally biased region" description="Polar residues" evidence="1">
    <location>
        <begin position="475"/>
        <end position="488"/>
    </location>
</feature>
<comment type="caution">
    <text evidence="2">The sequence shown here is derived from an EMBL/GenBank/DDBJ whole genome shotgun (WGS) entry which is preliminary data.</text>
</comment>
<evidence type="ECO:0000256" key="1">
    <source>
        <dbReference type="SAM" id="MobiDB-lite"/>
    </source>
</evidence>
<dbReference type="EMBL" id="JAULSV010000005">
    <property type="protein sequence ID" value="KAK0644481.1"/>
    <property type="molecule type" value="Genomic_DNA"/>
</dbReference>
<reference evidence="2" key="1">
    <citation type="submission" date="2023-06" db="EMBL/GenBank/DDBJ databases">
        <title>Genome-scale phylogeny and comparative genomics of the fungal order Sordariales.</title>
        <authorList>
            <consortium name="Lawrence Berkeley National Laboratory"/>
            <person name="Hensen N."/>
            <person name="Bonometti L."/>
            <person name="Westerberg I."/>
            <person name="Brannstrom I.O."/>
            <person name="Guillou S."/>
            <person name="Cros-Aarteil S."/>
            <person name="Calhoun S."/>
            <person name="Haridas S."/>
            <person name="Kuo A."/>
            <person name="Mondo S."/>
            <person name="Pangilinan J."/>
            <person name="Riley R."/>
            <person name="Labutti K."/>
            <person name="Andreopoulos B."/>
            <person name="Lipzen A."/>
            <person name="Chen C."/>
            <person name="Yanf M."/>
            <person name="Daum C."/>
            <person name="Ng V."/>
            <person name="Clum A."/>
            <person name="Steindorff A."/>
            <person name="Ohm R."/>
            <person name="Martin F."/>
            <person name="Silar P."/>
            <person name="Natvig D."/>
            <person name="Lalanne C."/>
            <person name="Gautier V."/>
            <person name="Ament-Velasquez S.L."/>
            <person name="Kruys A."/>
            <person name="Hutchinson M.I."/>
            <person name="Powell A.J."/>
            <person name="Barry K."/>
            <person name="Miller A.N."/>
            <person name="Grigoriev I.V."/>
            <person name="Debuchy R."/>
            <person name="Gladieux P."/>
            <person name="Thoren M.H."/>
            <person name="Johannesson H."/>
        </authorList>
    </citation>
    <scope>NUCLEOTIDE SEQUENCE</scope>
    <source>
        <strain evidence="2">SMH2532-1</strain>
    </source>
</reference>
<protein>
    <submittedName>
        <fullName evidence="2">Uncharacterized protein</fullName>
    </submittedName>
</protein>